<dbReference type="Gene3D" id="1.10.287.1490">
    <property type="match status" value="1"/>
</dbReference>
<dbReference type="InterPro" id="IPR010935">
    <property type="entry name" value="SMC_hinge"/>
</dbReference>
<sequence>MRLKSIKLAGFKSFVDPTTVHFPTNLSAVVGPNGCGKSNIIDAVRWVMGESSAKNLRGESMTDVIFNGSVNRKPVGQATIELVFDNTDKKLGGEYAAYNEIAIRRKVTREGLSEYYLNGSKCRRRDITDIFLGTGLGPRSYAIIEQGMISRLIESKPEELRVFIEEAAGISKYKERRRETESRMRRTQENLERLTDLRDELERQLQHLQRQAASAEKYTEFKKEERLLKAQVQVLQWKTLDEQASLKEKDINQLELDREAIVTEQVGLNTGIEQARDQHSQLNDTFNEVQGRFYSIGAEIARAEQAIQHQQERRRQLDADLQQVAGNVAETTRHLNSDKEKIALWEEEIAEIEPELELTEASEEGASEALAAAEEAMQSWQQRWDEFNHAAAGPRQRAEVEQSRIQHLELSLQRIQERVEKLDHERKGLSLADVDEDIELLQQEVAESELEEMTAQERHAALLPQISECRERIKQANDELDRRRSDLQGMRGRMASLEALQQAALGQGDKATSQWLASHGLDKQARLAEQLHVDERWQQAVETVLADQLQALCVDSLDGVAELLAGFAEGSVAFVEPHKAAQASSGASLADKVTGNAALSGILATVKLADDLGSALAMRGNLAAHESVITPEGLWLGGNWLRVSRGDTAQGGVLQRQQDLQDLREGIANSEARIEAIVAALDTDRELLKKQEQDRENFNRDVQQFNRKLSELRAKLSAQQAKVEQLSARRLQLENDGKELRNQFAMEQESVAEARMTLQEAIEAMEQDSGKREALLGERDNNRTVLDAARQTARQSKDHSHQLAMRYQSLRTQRDSVLQNIGRTEEQLAQLQERREQLALTLEDNDAPIDDLKIELESRLEQRLAVEEELAQARRALEVVDHQLRENEQKRHGIEQRLQTVRSRLEQARVDNQGLQVRRKGLQDQLQEAQFNLQSVLDSLPENANEAEWLESLEQVGRRIARLGPINLAAIEEYKQQSERKNYLDAQNADLEQALETLEAAIRRIDKETRNRFKETFDRVNAGLQDLFPKVFGGGSASLEMTGDDLLNTGISIMARPPGKRNSTIHLLSGGEKALTAIALVFSIFRLNPAPFCMLDEVDAPLDDANVGRYSRMVKEMSSEVQFIYISHNKIAMEMAHQLMGVTMHEPGVSRLVSVDLEKAAEMAAM</sequence>
<dbReference type="InterPro" id="IPR036277">
    <property type="entry name" value="SMC_hinge_sf"/>
</dbReference>
<evidence type="ECO:0000256" key="3">
    <source>
        <dbReference type="ARBA" id="ARBA00022840"/>
    </source>
</evidence>
<evidence type="ECO:0000256" key="4">
    <source>
        <dbReference type="ARBA" id="ARBA00023054"/>
    </source>
</evidence>
<evidence type="ECO:0000256" key="2">
    <source>
        <dbReference type="ARBA" id="ARBA00022741"/>
    </source>
</evidence>
<reference evidence="8 9" key="1">
    <citation type="submission" date="2015-12" db="EMBL/GenBank/DDBJ databases">
        <authorList>
            <person name="Shamseldin A."/>
            <person name="Moawad H."/>
            <person name="Abd El-Rahim W.M."/>
            <person name="Sadowsky M.J."/>
        </authorList>
    </citation>
    <scope>NUCLEOTIDE SEQUENCE [LARGE SCALE GENOMIC DNA]</scope>
    <source>
        <strain evidence="8 9">SM2</strain>
    </source>
</reference>
<feature type="coiled-coil region" evidence="6">
    <location>
        <begin position="681"/>
        <end position="743"/>
    </location>
</feature>
<evidence type="ECO:0000313" key="8">
    <source>
        <dbReference type="EMBL" id="AMO68721.1"/>
    </source>
</evidence>
<dbReference type="NCBIfam" id="TIGR02168">
    <property type="entry name" value="SMC_prok_B"/>
    <property type="match status" value="1"/>
</dbReference>
<dbReference type="GO" id="GO:0003677">
    <property type="term" value="F:DNA binding"/>
    <property type="evidence" value="ECO:0007669"/>
    <property type="project" value="UniProtKB-UniRule"/>
</dbReference>
<proteinExistence type="inferred from homology"/>
<dbReference type="GO" id="GO:0007059">
    <property type="term" value="P:chromosome segregation"/>
    <property type="evidence" value="ECO:0007669"/>
    <property type="project" value="UniProtKB-UniRule"/>
</dbReference>
<dbReference type="Gene3D" id="3.40.50.300">
    <property type="entry name" value="P-loop containing nucleotide triphosphate hydrolases"/>
    <property type="match status" value="2"/>
</dbReference>
<dbReference type="InterPro" id="IPR011890">
    <property type="entry name" value="SMC_prok"/>
</dbReference>
<name>A0A127M685_9GAMM</name>
<evidence type="ECO:0000259" key="7">
    <source>
        <dbReference type="SMART" id="SM00968"/>
    </source>
</evidence>
<organism evidence="8 9">
    <name type="scientific">Zhongshania aliphaticivorans</name>
    <dbReference type="NCBI Taxonomy" id="1470434"/>
    <lineage>
        <taxon>Bacteria</taxon>
        <taxon>Pseudomonadati</taxon>
        <taxon>Pseudomonadota</taxon>
        <taxon>Gammaproteobacteria</taxon>
        <taxon>Cellvibrionales</taxon>
        <taxon>Spongiibacteraceae</taxon>
        <taxon>Zhongshania</taxon>
    </lineage>
</organism>
<dbReference type="RefSeq" id="WP_062383764.1">
    <property type="nucleotide sequence ID" value="NZ_CP014544.1"/>
</dbReference>
<dbReference type="PANTHER" id="PTHR43977">
    <property type="entry name" value="STRUCTURAL MAINTENANCE OF CHROMOSOMES PROTEIN 3"/>
    <property type="match status" value="1"/>
</dbReference>
<comment type="domain">
    <text evidence="6">Contains large globular domains required for ATP hydrolysis at each terminus and a third globular domain forming a flexible hinge near the middle of the molecule. These domains are separated by coiled-coil structures.</text>
</comment>
<dbReference type="CDD" id="cd03278">
    <property type="entry name" value="ABC_SMC_barmotin"/>
    <property type="match status" value="2"/>
</dbReference>
<feature type="coiled-coil region" evidence="6">
    <location>
        <begin position="170"/>
        <end position="218"/>
    </location>
</feature>
<dbReference type="InterPro" id="IPR003395">
    <property type="entry name" value="RecF/RecN/SMC_N"/>
</dbReference>
<comment type="similarity">
    <text evidence="6">Belongs to the SMC family.</text>
</comment>
<dbReference type="GO" id="GO:0016887">
    <property type="term" value="F:ATP hydrolysis activity"/>
    <property type="evidence" value="ECO:0007669"/>
    <property type="project" value="InterPro"/>
</dbReference>
<dbReference type="KEGG" id="zal:AZF00_10620"/>
<dbReference type="Pfam" id="PF06470">
    <property type="entry name" value="SMC_hinge"/>
    <property type="match status" value="1"/>
</dbReference>
<dbReference type="SUPFAM" id="SSF52540">
    <property type="entry name" value="P-loop containing nucleoside triphosphate hydrolases"/>
    <property type="match status" value="1"/>
</dbReference>
<dbReference type="GO" id="GO:0006260">
    <property type="term" value="P:DNA replication"/>
    <property type="evidence" value="ECO:0007669"/>
    <property type="project" value="UniProtKB-UniRule"/>
</dbReference>
<gene>
    <name evidence="6" type="primary">smc</name>
    <name evidence="8" type="ORF">AZF00_10620</name>
</gene>
<dbReference type="HAMAP" id="MF_01894">
    <property type="entry name" value="Smc_prok"/>
    <property type="match status" value="1"/>
</dbReference>
<comment type="subunit">
    <text evidence="6">Homodimer.</text>
</comment>
<dbReference type="InterPro" id="IPR024704">
    <property type="entry name" value="SMC"/>
</dbReference>
<accession>A0A127M685</accession>
<dbReference type="GO" id="GO:0005737">
    <property type="term" value="C:cytoplasm"/>
    <property type="evidence" value="ECO:0007669"/>
    <property type="project" value="UniProtKB-SubCell"/>
</dbReference>
<comment type="function">
    <text evidence="6">Required for chromosome condensation and partitioning.</text>
</comment>
<feature type="binding site" evidence="6">
    <location>
        <begin position="32"/>
        <end position="39"/>
    </location>
    <ligand>
        <name>ATP</name>
        <dbReference type="ChEBI" id="CHEBI:30616"/>
    </ligand>
</feature>
<evidence type="ECO:0000313" key="9">
    <source>
        <dbReference type="Proteomes" id="UP000074119"/>
    </source>
</evidence>
<feature type="coiled-coil region" evidence="6">
    <location>
        <begin position="363"/>
        <end position="493"/>
    </location>
</feature>
<dbReference type="GO" id="GO:0005524">
    <property type="term" value="F:ATP binding"/>
    <property type="evidence" value="ECO:0007669"/>
    <property type="project" value="UniProtKB-UniRule"/>
</dbReference>
<protein>
    <recommendedName>
        <fullName evidence="6">Chromosome partition protein Smc</fullName>
    </recommendedName>
</protein>
<dbReference type="SUPFAM" id="SSF75553">
    <property type="entry name" value="Smc hinge domain"/>
    <property type="match status" value="1"/>
</dbReference>
<keyword evidence="5 6" id="KW-0238">DNA-binding</keyword>
<evidence type="ECO:0000256" key="5">
    <source>
        <dbReference type="ARBA" id="ARBA00023125"/>
    </source>
</evidence>
<keyword evidence="2 6" id="KW-0547">Nucleotide-binding</keyword>
<dbReference type="GO" id="GO:0007062">
    <property type="term" value="P:sister chromatid cohesion"/>
    <property type="evidence" value="ECO:0007669"/>
    <property type="project" value="InterPro"/>
</dbReference>
<dbReference type="AlphaFoldDB" id="A0A127M685"/>
<keyword evidence="4 6" id="KW-0175">Coiled coil</keyword>
<dbReference type="Pfam" id="PF02463">
    <property type="entry name" value="SMC_N"/>
    <property type="match status" value="1"/>
</dbReference>
<dbReference type="GO" id="GO:0030261">
    <property type="term" value="P:chromosome condensation"/>
    <property type="evidence" value="ECO:0007669"/>
    <property type="project" value="InterPro"/>
</dbReference>
<evidence type="ECO:0000256" key="1">
    <source>
        <dbReference type="ARBA" id="ARBA00022490"/>
    </source>
</evidence>
<dbReference type="InterPro" id="IPR027417">
    <property type="entry name" value="P-loop_NTPase"/>
</dbReference>
<dbReference type="GO" id="GO:0005694">
    <property type="term" value="C:chromosome"/>
    <property type="evidence" value="ECO:0007669"/>
    <property type="project" value="InterPro"/>
</dbReference>
<dbReference type="EMBL" id="CP014544">
    <property type="protein sequence ID" value="AMO68721.1"/>
    <property type="molecule type" value="Genomic_DNA"/>
</dbReference>
<dbReference type="Proteomes" id="UP000074119">
    <property type="component" value="Chromosome"/>
</dbReference>
<dbReference type="STRING" id="1470434.AZF00_10620"/>
<dbReference type="PIRSF" id="PIRSF005719">
    <property type="entry name" value="SMC"/>
    <property type="match status" value="1"/>
</dbReference>
<keyword evidence="3 6" id="KW-0067">ATP-binding</keyword>
<dbReference type="SMART" id="SM00968">
    <property type="entry name" value="SMC_hinge"/>
    <property type="match status" value="1"/>
</dbReference>
<evidence type="ECO:0000256" key="6">
    <source>
        <dbReference type="HAMAP-Rule" id="MF_01894"/>
    </source>
</evidence>
<feature type="domain" description="SMC hinge" evidence="7">
    <location>
        <begin position="521"/>
        <end position="619"/>
    </location>
</feature>
<feature type="coiled-coil region" evidence="6">
    <location>
        <begin position="974"/>
        <end position="1011"/>
    </location>
</feature>
<feature type="coiled-coil region" evidence="6">
    <location>
        <begin position="272"/>
        <end position="327"/>
    </location>
</feature>
<keyword evidence="1 6" id="KW-0963">Cytoplasm</keyword>
<feature type="coiled-coil region" evidence="6">
    <location>
        <begin position="814"/>
        <end position="932"/>
    </location>
</feature>
<comment type="subcellular location">
    <subcellularLocation>
        <location evidence="6">Cytoplasm</location>
    </subcellularLocation>
</comment>
<dbReference type="SUPFAM" id="SSF57997">
    <property type="entry name" value="Tropomyosin"/>
    <property type="match status" value="1"/>
</dbReference>